<proteinExistence type="predicted"/>
<dbReference type="EMBL" id="LOCO01000011">
    <property type="protein sequence ID" value="KXO09377.1"/>
    <property type="molecule type" value="Genomic_DNA"/>
</dbReference>
<evidence type="ECO:0000256" key="1">
    <source>
        <dbReference type="SAM" id="Phobius"/>
    </source>
</evidence>
<accession>A0A137SAA4</accession>
<dbReference type="NCBIfam" id="TIGR02523">
    <property type="entry name" value="type_IV_pilV"/>
    <property type="match status" value="1"/>
</dbReference>
<keyword evidence="1" id="KW-0812">Transmembrane</keyword>
<reference evidence="3" key="1">
    <citation type="submission" date="2015-12" db="EMBL/GenBank/DDBJ databases">
        <authorList>
            <person name="Lima A."/>
            <person name="Farahani Zayas N."/>
            <person name="Castro Da Silva M.A."/>
            <person name="Cabral A."/>
            <person name="Pessatti M.L."/>
        </authorList>
    </citation>
    <scope>NUCLEOTIDE SEQUENCE [LARGE SCALE GENOMIC DNA]</scope>
    <source>
        <strain evidence="3">LAMA 842</strain>
    </source>
</reference>
<name>A0A137SAA4_9GAMM</name>
<dbReference type="InterPro" id="IPR013362">
    <property type="entry name" value="Pilus_4_PilV"/>
</dbReference>
<feature type="transmembrane region" description="Helical" evidence="1">
    <location>
        <begin position="16"/>
        <end position="38"/>
    </location>
</feature>
<keyword evidence="1" id="KW-1133">Transmembrane helix</keyword>
<dbReference type="Pfam" id="PF07963">
    <property type="entry name" value="N_methyl"/>
    <property type="match status" value="1"/>
</dbReference>
<gene>
    <name evidence="2" type="ORF">J122_2300</name>
</gene>
<sequence length="172" mass="18269">MKRAVFSKRRQEGISLIEILVTLVILAVGLLGLAGLMLDGLRNNQSAYLRTQASILAYDMADRMRINRTRAVAGAYDGYSTNGTDAVTTLPSCASSTSGCSSSDQVILDKAEWTLEVQGGGNMVLLPGGVGSITRGAGNVFTISVSWQETQWDETAGERAVGAQQFAVDFSL</sequence>
<evidence type="ECO:0000313" key="3">
    <source>
        <dbReference type="Proteomes" id="UP000070282"/>
    </source>
</evidence>
<keyword evidence="1" id="KW-0472">Membrane</keyword>
<dbReference type="AlphaFoldDB" id="A0A137SAA4"/>
<protein>
    <submittedName>
        <fullName evidence="2">Type IV fimbrial biogenesis protein PilV</fullName>
    </submittedName>
</protein>
<dbReference type="Proteomes" id="UP000070282">
    <property type="component" value="Unassembled WGS sequence"/>
</dbReference>
<dbReference type="PATRIC" id="fig|1306954.6.peg.584"/>
<organism evidence="2 3">
    <name type="scientific">Marinobacter excellens LAMA 842</name>
    <dbReference type="NCBI Taxonomy" id="1306954"/>
    <lineage>
        <taxon>Bacteria</taxon>
        <taxon>Pseudomonadati</taxon>
        <taxon>Pseudomonadota</taxon>
        <taxon>Gammaproteobacteria</taxon>
        <taxon>Pseudomonadales</taxon>
        <taxon>Marinobacteraceae</taxon>
        <taxon>Marinobacter</taxon>
    </lineage>
</organism>
<evidence type="ECO:0000313" key="2">
    <source>
        <dbReference type="EMBL" id="KXO09377.1"/>
    </source>
</evidence>
<keyword evidence="3" id="KW-1185">Reference proteome</keyword>
<dbReference type="InterPro" id="IPR012902">
    <property type="entry name" value="N_methyl_site"/>
</dbReference>
<comment type="caution">
    <text evidence="2">The sequence shown here is derived from an EMBL/GenBank/DDBJ whole genome shotgun (WGS) entry which is preliminary data.</text>
</comment>